<dbReference type="Pfam" id="PF00126">
    <property type="entry name" value="HTH_1"/>
    <property type="match status" value="1"/>
</dbReference>
<keyword evidence="3" id="KW-0238">DNA-binding</keyword>
<dbReference type="PROSITE" id="PS50931">
    <property type="entry name" value="HTH_LYSR"/>
    <property type="match status" value="1"/>
</dbReference>
<dbReference type="InterPro" id="IPR000847">
    <property type="entry name" value="LysR_HTH_N"/>
</dbReference>
<name>A0A0M9BTR7_9BACL</name>
<evidence type="ECO:0000256" key="4">
    <source>
        <dbReference type="ARBA" id="ARBA00023163"/>
    </source>
</evidence>
<dbReference type="PANTHER" id="PTHR30126:SF40">
    <property type="entry name" value="HTH-TYPE TRANSCRIPTIONAL REGULATOR GLTR"/>
    <property type="match status" value="1"/>
</dbReference>
<keyword evidence="2" id="KW-0805">Transcription regulation</keyword>
<dbReference type="SUPFAM" id="SSF46785">
    <property type="entry name" value="Winged helix' DNA-binding domain"/>
    <property type="match status" value="1"/>
</dbReference>
<dbReference type="SUPFAM" id="SSF53850">
    <property type="entry name" value="Periplasmic binding protein-like II"/>
    <property type="match status" value="1"/>
</dbReference>
<feature type="domain" description="HTH lysR-type" evidence="5">
    <location>
        <begin position="1"/>
        <end position="58"/>
    </location>
</feature>
<proteinExistence type="inferred from homology"/>
<dbReference type="PATRIC" id="fig|1705561.3.peg.38"/>
<keyword evidence="4" id="KW-0804">Transcription</keyword>
<protein>
    <submittedName>
        <fullName evidence="6">Transcriptional regulator</fullName>
    </submittedName>
</protein>
<evidence type="ECO:0000256" key="2">
    <source>
        <dbReference type="ARBA" id="ARBA00023015"/>
    </source>
</evidence>
<dbReference type="EMBL" id="LITU01000029">
    <property type="protein sequence ID" value="KOY17992.1"/>
    <property type="molecule type" value="Genomic_DNA"/>
</dbReference>
<evidence type="ECO:0000259" key="5">
    <source>
        <dbReference type="PROSITE" id="PS50931"/>
    </source>
</evidence>
<dbReference type="Gene3D" id="1.10.10.10">
    <property type="entry name" value="Winged helix-like DNA-binding domain superfamily/Winged helix DNA-binding domain"/>
    <property type="match status" value="1"/>
</dbReference>
<comment type="caution">
    <text evidence="6">The sequence shown here is derived from an EMBL/GenBank/DDBJ whole genome shotgun (WGS) entry which is preliminary data.</text>
</comment>
<comment type="similarity">
    <text evidence="1">Belongs to the LysR transcriptional regulatory family.</text>
</comment>
<dbReference type="PRINTS" id="PR00039">
    <property type="entry name" value="HTHLYSR"/>
</dbReference>
<dbReference type="AlphaFoldDB" id="A0A0M9BTR7"/>
<sequence>MNLHALMLFYNVALTGSVTEASKRLNISQPAISAQIRNFEKQYNIILFEKKGRNLVLTSLGEKMLKPTEKLFLIEEQIETMIEDYHKHPQGKLRISGNYLATSFLIPKWASLFKQRYPEVEVEITTVNSQAALERLTNYESDIAIFGNNEVTNPNKQQLHFMELYQDEYKFVVASNHKYANRQISLEDMVREPFIMREEGSMTRKRLLEVCSVQDVSQPKIELQFNGINEIIQAVVAGYGVSFVSSLVASPFIQRGELAIVDVIDVRFTNNIVLCSHDRDVVEGFIRDFISIAKTVRDAL</sequence>
<dbReference type="Proteomes" id="UP000037688">
    <property type="component" value="Unassembled WGS sequence"/>
</dbReference>
<accession>A0A0M9BTR7</accession>
<dbReference type="Pfam" id="PF03466">
    <property type="entry name" value="LysR_substrate"/>
    <property type="match status" value="1"/>
</dbReference>
<dbReference type="GO" id="GO:0000976">
    <property type="term" value="F:transcription cis-regulatory region binding"/>
    <property type="evidence" value="ECO:0007669"/>
    <property type="project" value="TreeGrafter"/>
</dbReference>
<dbReference type="PANTHER" id="PTHR30126">
    <property type="entry name" value="HTH-TYPE TRANSCRIPTIONAL REGULATOR"/>
    <property type="match status" value="1"/>
</dbReference>
<dbReference type="GO" id="GO:0003700">
    <property type="term" value="F:DNA-binding transcription factor activity"/>
    <property type="evidence" value="ECO:0007669"/>
    <property type="project" value="InterPro"/>
</dbReference>
<evidence type="ECO:0000313" key="6">
    <source>
        <dbReference type="EMBL" id="KOY17992.1"/>
    </source>
</evidence>
<evidence type="ECO:0000256" key="1">
    <source>
        <dbReference type="ARBA" id="ARBA00009437"/>
    </source>
</evidence>
<dbReference type="Gene3D" id="3.40.190.290">
    <property type="match status" value="1"/>
</dbReference>
<evidence type="ECO:0000256" key="3">
    <source>
        <dbReference type="ARBA" id="ARBA00023125"/>
    </source>
</evidence>
<reference evidence="6 7" key="1">
    <citation type="submission" date="2015-08" db="EMBL/GenBank/DDBJ databases">
        <title>Draft genome sequence of cellulolytic and xylanolytic Paenibacillus sp. A59, isolated from a decaying forest soil from Patagonia, Argentina.</title>
        <authorList>
            <person name="Ghio S."/>
            <person name="Caceres A.M."/>
            <person name="Talia P."/>
            <person name="Grasso D."/>
            <person name="Campos E."/>
        </authorList>
    </citation>
    <scope>NUCLEOTIDE SEQUENCE [LARGE SCALE GENOMIC DNA]</scope>
    <source>
        <strain evidence="6 7">A59</strain>
    </source>
</reference>
<organism evidence="6 7">
    <name type="scientific">Paenibacillus xylanivorans</name>
    <dbReference type="NCBI Taxonomy" id="1705561"/>
    <lineage>
        <taxon>Bacteria</taxon>
        <taxon>Bacillati</taxon>
        <taxon>Bacillota</taxon>
        <taxon>Bacilli</taxon>
        <taxon>Bacillales</taxon>
        <taxon>Paenibacillaceae</taxon>
        <taxon>Paenibacillus</taxon>
    </lineage>
</organism>
<dbReference type="OrthoDB" id="9803735at2"/>
<evidence type="ECO:0000313" key="7">
    <source>
        <dbReference type="Proteomes" id="UP000037688"/>
    </source>
</evidence>
<dbReference type="InterPro" id="IPR036388">
    <property type="entry name" value="WH-like_DNA-bd_sf"/>
</dbReference>
<dbReference type="InterPro" id="IPR005119">
    <property type="entry name" value="LysR_subst-bd"/>
</dbReference>
<keyword evidence="7" id="KW-1185">Reference proteome</keyword>
<dbReference type="InterPro" id="IPR036390">
    <property type="entry name" value="WH_DNA-bd_sf"/>
</dbReference>
<gene>
    <name evidence="6" type="ORF">AMS66_02850</name>
</gene>